<evidence type="ECO:0000256" key="3">
    <source>
        <dbReference type="ARBA" id="ARBA00022448"/>
    </source>
</evidence>
<dbReference type="CDD" id="cd11492">
    <property type="entry name" value="SLC5sbd_NIS-SMVT"/>
    <property type="match status" value="1"/>
</dbReference>
<feature type="transmembrane region" description="Helical" evidence="12">
    <location>
        <begin position="412"/>
        <end position="437"/>
    </location>
</feature>
<feature type="transmembrane region" description="Helical" evidence="12">
    <location>
        <begin position="530"/>
        <end position="552"/>
    </location>
</feature>
<feature type="transmembrane region" description="Helical" evidence="12">
    <location>
        <begin position="159"/>
        <end position="183"/>
    </location>
</feature>
<evidence type="ECO:0000256" key="7">
    <source>
        <dbReference type="ARBA" id="ARBA00023053"/>
    </source>
</evidence>
<dbReference type="GO" id="GO:0006814">
    <property type="term" value="P:sodium ion transport"/>
    <property type="evidence" value="ECO:0007669"/>
    <property type="project" value="UniProtKB-KW"/>
</dbReference>
<evidence type="ECO:0000256" key="4">
    <source>
        <dbReference type="ARBA" id="ARBA00022475"/>
    </source>
</evidence>
<evidence type="ECO:0000313" key="13">
    <source>
        <dbReference type="Proteomes" id="UP000887565"/>
    </source>
</evidence>
<dbReference type="NCBIfam" id="TIGR00813">
    <property type="entry name" value="sss"/>
    <property type="match status" value="1"/>
</dbReference>
<evidence type="ECO:0000256" key="2">
    <source>
        <dbReference type="ARBA" id="ARBA00006434"/>
    </source>
</evidence>
<sequence>MSTFTKPLSLSVGFYHGFIKNFRSKRSSSSSVSIDATTTKDILFGGGNLKVLPVAMSLVTTFMSAISLMGYPSEIYGFGTMFCYYGLMYFVIFPLAAYVFLPFLYKLRLPSAYQYLELRFDVKVRRCASLIFCLETVLYLAAGLYAPALALNSVMKIPLLYSIMATGLVCAVYTSVGGAITVVWTSVYQFLLIIAGLAAVAATGVYHVGSFSKIFEIANEGGRIDFNDFGFDPRIRHSFWSLMIGGTFTLLCLYCTNQMTFQRYVSMSTLKQAQIALLLNIPLNLIIISLYTLIGLILFASFYGCNPNLLGLIKKPDEILPFFVVHYLSYLKGLPGIFVSAIYAAGLSTVSSGLNSLSAVILEDYFKPLHLFFTNRHISESKAVFSCKCTSFVLGAVIICLAYLFTKINAPVLQIALSLFGIGGGPILGVFCLGMFFRRPNACGALIGMLISAAITSWIGLSPIFVGMKPVPLAFSVDRCSIDLNLTANFIPVSEPKNFSSCLVLPNGKIVHDEQYRCDNFHYELYKLSYQYYSILAVFLAVFAGYLASLAVEYICPNSSYRNYDAELSVNFRQIFGQLKSREYCLSSENSQDISLKQTRDNKCIE</sequence>
<keyword evidence="9 12" id="KW-0472">Membrane</keyword>
<comment type="subcellular location">
    <subcellularLocation>
        <location evidence="1">Cell membrane</location>
        <topology evidence="1">Multi-pass membrane protein</topology>
    </subcellularLocation>
</comment>
<dbReference type="WBParaSite" id="nRc.2.0.1.t27971-RA">
    <property type="protein sequence ID" value="nRc.2.0.1.t27971-RA"/>
    <property type="gene ID" value="nRc.2.0.1.g27971"/>
</dbReference>
<name>A0A915JPY4_ROMCU</name>
<dbReference type="PANTHER" id="PTHR42985:SF2">
    <property type="entry name" value="SODIUM-DEPENDENT MULTIVITAMIN TRANSPORTER"/>
    <property type="match status" value="1"/>
</dbReference>
<keyword evidence="6 12" id="KW-1133">Transmembrane helix</keyword>
<keyword evidence="5 12" id="KW-0812">Transmembrane</keyword>
<organism evidence="13 14">
    <name type="scientific">Romanomermis culicivorax</name>
    <name type="common">Nematode worm</name>
    <dbReference type="NCBI Taxonomy" id="13658"/>
    <lineage>
        <taxon>Eukaryota</taxon>
        <taxon>Metazoa</taxon>
        <taxon>Ecdysozoa</taxon>
        <taxon>Nematoda</taxon>
        <taxon>Enoplea</taxon>
        <taxon>Dorylaimia</taxon>
        <taxon>Mermithida</taxon>
        <taxon>Mermithoidea</taxon>
        <taxon>Mermithidae</taxon>
        <taxon>Romanomermis</taxon>
    </lineage>
</organism>
<dbReference type="Proteomes" id="UP000887565">
    <property type="component" value="Unplaced"/>
</dbReference>
<evidence type="ECO:0000256" key="9">
    <source>
        <dbReference type="ARBA" id="ARBA00023136"/>
    </source>
</evidence>
<comment type="similarity">
    <text evidence="2 11">Belongs to the sodium:solute symporter (SSF) (TC 2.A.21) family.</text>
</comment>
<reference evidence="14" key="1">
    <citation type="submission" date="2022-11" db="UniProtKB">
        <authorList>
            <consortium name="WormBaseParasite"/>
        </authorList>
    </citation>
    <scope>IDENTIFICATION</scope>
</reference>
<feature type="transmembrane region" description="Helical" evidence="12">
    <location>
        <begin position="51"/>
        <end position="72"/>
    </location>
</feature>
<keyword evidence="3" id="KW-0813">Transport</keyword>
<protein>
    <submittedName>
        <fullName evidence="14">Sodium-coupled monocarboxylate transporter 1</fullName>
    </submittedName>
</protein>
<keyword evidence="7" id="KW-0915">Sodium</keyword>
<proteinExistence type="inferred from homology"/>
<evidence type="ECO:0000256" key="12">
    <source>
        <dbReference type="SAM" id="Phobius"/>
    </source>
</evidence>
<keyword evidence="10" id="KW-0739">Sodium transport</keyword>
<evidence type="ECO:0000256" key="11">
    <source>
        <dbReference type="RuleBase" id="RU362091"/>
    </source>
</evidence>
<dbReference type="InterPro" id="IPR038377">
    <property type="entry name" value="Na/Glc_symporter_sf"/>
</dbReference>
<dbReference type="PROSITE" id="PS50283">
    <property type="entry name" value="NA_SOLUT_SYMP_3"/>
    <property type="match status" value="1"/>
</dbReference>
<dbReference type="Pfam" id="PF00474">
    <property type="entry name" value="SSF"/>
    <property type="match status" value="1"/>
</dbReference>
<dbReference type="InterPro" id="IPR051163">
    <property type="entry name" value="Sodium:Solute_Symporter_SSF"/>
</dbReference>
<dbReference type="AlphaFoldDB" id="A0A915JPY4"/>
<evidence type="ECO:0000256" key="6">
    <source>
        <dbReference type="ARBA" id="ARBA00022989"/>
    </source>
</evidence>
<evidence type="ECO:0000256" key="8">
    <source>
        <dbReference type="ARBA" id="ARBA00023065"/>
    </source>
</evidence>
<evidence type="ECO:0000256" key="1">
    <source>
        <dbReference type="ARBA" id="ARBA00004651"/>
    </source>
</evidence>
<evidence type="ECO:0000256" key="5">
    <source>
        <dbReference type="ARBA" id="ARBA00022692"/>
    </source>
</evidence>
<feature type="transmembrane region" description="Helical" evidence="12">
    <location>
        <begin position="383"/>
        <end position="406"/>
    </location>
</feature>
<feature type="transmembrane region" description="Helical" evidence="12">
    <location>
        <begin position="238"/>
        <end position="256"/>
    </location>
</feature>
<dbReference type="GO" id="GO:0015293">
    <property type="term" value="F:symporter activity"/>
    <property type="evidence" value="ECO:0007669"/>
    <property type="project" value="TreeGrafter"/>
</dbReference>
<evidence type="ECO:0000256" key="10">
    <source>
        <dbReference type="ARBA" id="ARBA00023201"/>
    </source>
</evidence>
<feature type="transmembrane region" description="Helical" evidence="12">
    <location>
        <begin position="444"/>
        <end position="466"/>
    </location>
</feature>
<dbReference type="PANTHER" id="PTHR42985">
    <property type="entry name" value="SODIUM-COUPLED MONOCARBOXYLATE TRANSPORTER"/>
    <property type="match status" value="1"/>
</dbReference>
<feature type="transmembrane region" description="Helical" evidence="12">
    <location>
        <begin position="190"/>
        <end position="209"/>
    </location>
</feature>
<feature type="transmembrane region" description="Helical" evidence="12">
    <location>
        <begin position="337"/>
        <end position="362"/>
    </location>
</feature>
<evidence type="ECO:0000313" key="14">
    <source>
        <dbReference type="WBParaSite" id="nRc.2.0.1.t27971-RA"/>
    </source>
</evidence>
<dbReference type="InterPro" id="IPR001734">
    <property type="entry name" value="Na/solute_symporter"/>
</dbReference>
<feature type="transmembrane region" description="Helical" evidence="12">
    <location>
        <begin position="126"/>
        <end position="147"/>
    </location>
</feature>
<dbReference type="Gene3D" id="1.20.1730.10">
    <property type="entry name" value="Sodium/glucose cotransporter"/>
    <property type="match status" value="1"/>
</dbReference>
<dbReference type="GO" id="GO:0005886">
    <property type="term" value="C:plasma membrane"/>
    <property type="evidence" value="ECO:0007669"/>
    <property type="project" value="UniProtKB-SubCell"/>
</dbReference>
<feature type="transmembrane region" description="Helical" evidence="12">
    <location>
        <begin position="84"/>
        <end position="105"/>
    </location>
</feature>
<keyword evidence="13" id="KW-1185">Reference proteome</keyword>
<feature type="transmembrane region" description="Helical" evidence="12">
    <location>
        <begin position="277"/>
        <end position="303"/>
    </location>
</feature>
<keyword evidence="8" id="KW-0406">Ion transport</keyword>
<accession>A0A915JPY4</accession>
<keyword evidence="4" id="KW-1003">Cell membrane</keyword>